<comment type="similarity">
    <text evidence="1 5">Belongs to the bacterial ribosomal protein bL32 family.</text>
</comment>
<dbReference type="SUPFAM" id="SSF57829">
    <property type="entry name" value="Zn-binding ribosomal proteins"/>
    <property type="match status" value="1"/>
</dbReference>
<protein>
    <recommendedName>
        <fullName evidence="4 5">Large ribosomal subunit protein bL32</fullName>
    </recommendedName>
</protein>
<dbReference type="NCBIfam" id="TIGR01031">
    <property type="entry name" value="rpmF_bact"/>
    <property type="match status" value="1"/>
</dbReference>
<name>A0A0S6UEP8_NEOTH</name>
<dbReference type="AlphaFoldDB" id="A0A0S6UEP8"/>
<evidence type="ECO:0000256" key="3">
    <source>
        <dbReference type="ARBA" id="ARBA00023274"/>
    </source>
</evidence>
<keyword evidence="3 5" id="KW-0687">Ribonucleoprotein</keyword>
<dbReference type="EMBL" id="DF238840">
    <property type="protein sequence ID" value="GAF26676.1"/>
    <property type="molecule type" value="Genomic_DNA"/>
</dbReference>
<evidence type="ECO:0000256" key="1">
    <source>
        <dbReference type="ARBA" id="ARBA00008560"/>
    </source>
</evidence>
<accession>A0A0S6UEP8</accession>
<dbReference type="PANTHER" id="PTHR35534">
    <property type="entry name" value="50S RIBOSOMAL PROTEIN L32"/>
    <property type="match status" value="1"/>
</dbReference>
<keyword evidence="2 5" id="KW-0689">Ribosomal protein</keyword>
<dbReference type="GO" id="GO:0006412">
    <property type="term" value="P:translation"/>
    <property type="evidence" value="ECO:0007669"/>
    <property type="project" value="UniProtKB-UniRule"/>
</dbReference>
<dbReference type="GO" id="GO:0003735">
    <property type="term" value="F:structural constituent of ribosome"/>
    <property type="evidence" value="ECO:0007669"/>
    <property type="project" value="InterPro"/>
</dbReference>
<dbReference type="InterPro" id="IPR044957">
    <property type="entry name" value="Ribosomal_bL32_bact"/>
</dbReference>
<dbReference type="InterPro" id="IPR011332">
    <property type="entry name" value="Ribosomal_zn-bd"/>
</dbReference>
<dbReference type="Pfam" id="PF01783">
    <property type="entry name" value="Ribosomal_L32p"/>
    <property type="match status" value="1"/>
</dbReference>
<evidence type="ECO:0000256" key="2">
    <source>
        <dbReference type="ARBA" id="ARBA00022980"/>
    </source>
</evidence>
<evidence type="ECO:0000313" key="6">
    <source>
        <dbReference type="EMBL" id="GAF26676.1"/>
    </source>
</evidence>
<reference evidence="6" key="1">
    <citation type="journal article" date="2014" name="Gene">
        <title>Genome-guided analysis of transformation efficiency and carbon dioxide assimilation by Moorella thermoacetica Y72.</title>
        <authorList>
            <person name="Tsukahara K."/>
            <person name="Kita A."/>
            <person name="Nakashimada Y."/>
            <person name="Hoshino T."/>
            <person name="Murakami K."/>
        </authorList>
    </citation>
    <scope>NUCLEOTIDE SEQUENCE [LARGE SCALE GENOMIC DNA]</scope>
    <source>
        <strain evidence="6">Y72</strain>
    </source>
</reference>
<gene>
    <name evidence="5" type="primary">rpmF</name>
    <name evidence="6" type="ORF">MTY_2016</name>
</gene>
<evidence type="ECO:0000256" key="5">
    <source>
        <dbReference type="HAMAP-Rule" id="MF_00340"/>
    </source>
</evidence>
<dbReference type="HAMAP" id="MF_00340">
    <property type="entry name" value="Ribosomal_bL32"/>
    <property type="match status" value="1"/>
</dbReference>
<proteinExistence type="inferred from homology"/>
<evidence type="ECO:0000256" key="4">
    <source>
        <dbReference type="ARBA" id="ARBA00035178"/>
    </source>
</evidence>
<dbReference type="GO" id="GO:0015934">
    <property type="term" value="C:large ribosomal subunit"/>
    <property type="evidence" value="ECO:0007669"/>
    <property type="project" value="InterPro"/>
</dbReference>
<dbReference type="Proteomes" id="UP000063718">
    <property type="component" value="Unassembled WGS sequence"/>
</dbReference>
<dbReference type="InterPro" id="IPR002677">
    <property type="entry name" value="Ribosomal_bL32"/>
</dbReference>
<sequence>MAAPTLVECPQCHQLKLNHRVCPKCGYYKGREAIQVAE</sequence>
<organism evidence="6">
    <name type="scientific">Moorella thermoacetica Y72</name>
    <dbReference type="NCBI Taxonomy" id="1325331"/>
    <lineage>
        <taxon>Bacteria</taxon>
        <taxon>Bacillati</taxon>
        <taxon>Bacillota</taxon>
        <taxon>Clostridia</taxon>
        <taxon>Neomoorellales</taxon>
        <taxon>Neomoorellaceae</taxon>
        <taxon>Neomoorella</taxon>
    </lineage>
</organism>
<dbReference type="PANTHER" id="PTHR35534:SF1">
    <property type="entry name" value="LARGE RIBOSOMAL SUBUNIT PROTEIN BL32"/>
    <property type="match status" value="1"/>
</dbReference>